<dbReference type="SUPFAM" id="SSF52172">
    <property type="entry name" value="CheY-like"/>
    <property type="match status" value="1"/>
</dbReference>
<name>A0A418SKU8_9RHOB</name>
<organism evidence="1 2">
    <name type="scientific">Pseudooceanicola algae</name>
    <dbReference type="NCBI Taxonomy" id="1537215"/>
    <lineage>
        <taxon>Bacteria</taxon>
        <taxon>Pseudomonadati</taxon>
        <taxon>Pseudomonadota</taxon>
        <taxon>Alphaproteobacteria</taxon>
        <taxon>Rhodobacterales</taxon>
        <taxon>Paracoccaceae</taxon>
        <taxon>Pseudooceanicola</taxon>
    </lineage>
</organism>
<accession>A0A418SKU8</accession>
<dbReference type="Gene3D" id="3.40.50.2300">
    <property type="match status" value="1"/>
</dbReference>
<dbReference type="AlphaFoldDB" id="A0A418SKU8"/>
<keyword evidence="2" id="KW-1185">Reference proteome</keyword>
<evidence type="ECO:0000313" key="1">
    <source>
        <dbReference type="EMBL" id="QPM91035.1"/>
    </source>
</evidence>
<evidence type="ECO:0000313" key="2">
    <source>
        <dbReference type="Proteomes" id="UP000283786"/>
    </source>
</evidence>
<dbReference type="EMBL" id="CP060436">
    <property type="protein sequence ID" value="QPM91035.1"/>
    <property type="molecule type" value="Genomic_DNA"/>
</dbReference>
<dbReference type="CDD" id="cd00156">
    <property type="entry name" value="REC"/>
    <property type="match status" value="1"/>
</dbReference>
<dbReference type="InterPro" id="IPR011006">
    <property type="entry name" value="CheY-like_superfamily"/>
</dbReference>
<dbReference type="RefSeq" id="WP_331274407.1">
    <property type="nucleotide sequence ID" value="NZ_CP060436.1"/>
</dbReference>
<reference evidence="1 2" key="1">
    <citation type="submission" date="2020-08" db="EMBL/GenBank/DDBJ databases">
        <title>Genome sequence of Rhodobacteraceae bacterium Lw-13e.</title>
        <authorList>
            <person name="Poehlein A."/>
            <person name="Wolter L."/>
            <person name="Daniel R."/>
            <person name="Brinkhoff T."/>
        </authorList>
    </citation>
    <scope>NUCLEOTIDE SEQUENCE [LARGE SCALE GENOMIC DNA]</scope>
    <source>
        <strain evidence="1 2">Lw-13e</strain>
    </source>
</reference>
<protein>
    <recommendedName>
        <fullName evidence="3">Response regulatory domain-containing protein</fullName>
    </recommendedName>
</protein>
<proteinExistence type="predicted"/>
<dbReference type="Proteomes" id="UP000283786">
    <property type="component" value="Chromosome"/>
</dbReference>
<sequence length="225" mass="23483">MIGYRKRSIPDHLAPEGLGSSLPGKGGDEASGTDCGKGNDDQAARAGGTENVAGDGGVSVPGGLPALGPALQGPVPGLQTAKLIDESGALAARPDPMRVLIVESETQLGWIWKRHFDRNGSMARLVHGQDAAIECLRNEEYDVIVLDLVLDQGSALAIADFANYRQPATKVIFVTNTSFFSDGSIFQHATNACALMNSTSPPSDIAAMADHFGAEAREQIRGGKG</sequence>
<dbReference type="KEGG" id="palw:PSAL_022780"/>
<evidence type="ECO:0008006" key="3">
    <source>
        <dbReference type="Google" id="ProtNLM"/>
    </source>
</evidence>
<gene>
    <name evidence="1" type="ORF">PSAL_022780</name>
</gene>